<feature type="transmembrane region" description="Helical" evidence="1">
    <location>
        <begin position="58"/>
        <end position="76"/>
    </location>
</feature>
<dbReference type="AlphaFoldDB" id="A0A919PXM7"/>
<keyword evidence="3" id="KW-1185">Reference proteome</keyword>
<accession>A0A919PXM7</accession>
<keyword evidence="1" id="KW-1133">Transmembrane helix</keyword>
<dbReference type="Proteomes" id="UP000660611">
    <property type="component" value="Unassembled WGS sequence"/>
</dbReference>
<proteinExistence type="predicted"/>
<reference evidence="2" key="1">
    <citation type="submission" date="2021-01" db="EMBL/GenBank/DDBJ databases">
        <title>Whole genome shotgun sequence of Dactylosporangium siamense NBRC 106093.</title>
        <authorList>
            <person name="Komaki H."/>
            <person name="Tamura T."/>
        </authorList>
    </citation>
    <scope>NUCLEOTIDE SEQUENCE</scope>
    <source>
        <strain evidence="2">NBRC 106093</strain>
    </source>
</reference>
<feature type="transmembrane region" description="Helical" evidence="1">
    <location>
        <begin position="21"/>
        <end position="52"/>
    </location>
</feature>
<feature type="transmembrane region" description="Helical" evidence="1">
    <location>
        <begin position="96"/>
        <end position="115"/>
    </location>
</feature>
<keyword evidence="1" id="KW-0812">Transmembrane</keyword>
<gene>
    <name evidence="2" type="ORF">Dsi01nite_095980</name>
</gene>
<organism evidence="2 3">
    <name type="scientific">Dactylosporangium siamense</name>
    <dbReference type="NCBI Taxonomy" id="685454"/>
    <lineage>
        <taxon>Bacteria</taxon>
        <taxon>Bacillati</taxon>
        <taxon>Actinomycetota</taxon>
        <taxon>Actinomycetes</taxon>
        <taxon>Micromonosporales</taxon>
        <taxon>Micromonosporaceae</taxon>
        <taxon>Dactylosporangium</taxon>
    </lineage>
</organism>
<name>A0A919PXM7_9ACTN</name>
<feature type="transmembrane region" description="Helical" evidence="1">
    <location>
        <begin position="127"/>
        <end position="146"/>
    </location>
</feature>
<sequence>MALWTGRRNAVRMGEVDGGERAALVVGQLAAVWAIGAAGLPVAAGLVFLAAYSGGTGALAVGVLVALAAIGGLLWLTVKGTAAASVLGATTAGQVVWALLVAVAGGVLWGLWWSMSDNPEGMLGKGGAPGLLVNGLPFAAVAGVLLRGWPARLAGTGVVAVAAVLTAVTPTGRPAAPDDLSARLDRARLDRELLYVVSIPGYRPSSDMFGDDLGTGTFMPVDPLAIPGLRWITIIAFDRATAVQQSGGCGEGVPGSVLETAACTTEPDGWVYRRTGVEHGYQVVVGAHLVVVSGTQAVPREVVRGVAGTMRRARPEDGFGAPGQVLFTADVPGYGMYGHDAPPGIMLQSRDPHATPESVRIEVLVDRFDDPCAPATCPEDGDGLRYHEIQDLHGYVIRRGAVNVSVLGGVGVDRAVLRRAALDARPVTEEELLRALPPASK</sequence>
<evidence type="ECO:0000256" key="1">
    <source>
        <dbReference type="SAM" id="Phobius"/>
    </source>
</evidence>
<comment type="caution">
    <text evidence="2">The sequence shown here is derived from an EMBL/GenBank/DDBJ whole genome shotgun (WGS) entry which is preliminary data.</text>
</comment>
<protein>
    <submittedName>
        <fullName evidence="2">Uncharacterized protein</fullName>
    </submittedName>
</protein>
<feature type="transmembrane region" description="Helical" evidence="1">
    <location>
        <begin position="153"/>
        <end position="172"/>
    </location>
</feature>
<evidence type="ECO:0000313" key="3">
    <source>
        <dbReference type="Proteomes" id="UP000660611"/>
    </source>
</evidence>
<evidence type="ECO:0000313" key="2">
    <source>
        <dbReference type="EMBL" id="GIG51557.1"/>
    </source>
</evidence>
<dbReference type="EMBL" id="BONQ01000156">
    <property type="protein sequence ID" value="GIG51557.1"/>
    <property type="molecule type" value="Genomic_DNA"/>
</dbReference>
<keyword evidence="1" id="KW-0472">Membrane</keyword>